<name>X1IUZ9_9ZZZZ</name>
<reference evidence="2" key="1">
    <citation type="journal article" date="2014" name="Front. Microbiol.">
        <title>High frequency of phylogenetically diverse reductive dehalogenase-homologous genes in deep subseafloor sedimentary metagenomes.</title>
        <authorList>
            <person name="Kawai M."/>
            <person name="Futagami T."/>
            <person name="Toyoda A."/>
            <person name="Takaki Y."/>
            <person name="Nishi S."/>
            <person name="Hori S."/>
            <person name="Arai W."/>
            <person name="Tsubouchi T."/>
            <person name="Morono Y."/>
            <person name="Uchiyama I."/>
            <person name="Ito T."/>
            <person name="Fujiyama A."/>
            <person name="Inagaki F."/>
            <person name="Takami H."/>
        </authorList>
    </citation>
    <scope>NUCLEOTIDE SEQUENCE</scope>
    <source>
        <strain evidence="2">Expedition CK06-06</strain>
    </source>
</reference>
<accession>X1IUZ9</accession>
<keyword evidence="1" id="KW-0812">Transmembrane</keyword>
<organism evidence="2">
    <name type="scientific">marine sediment metagenome</name>
    <dbReference type="NCBI Taxonomy" id="412755"/>
    <lineage>
        <taxon>unclassified sequences</taxon>
        <taxon>metagenomes</taxon>
        <taxon>ecological metagenomes</taxon>
    </lineage>
</organism>
<keyword evidence="1" id="KW-0472">Membrane</keyword>
<feature type="non-terminal residue" evidence="2">
    <location>
        <position position="1"/>
    </location>
</feature>
<gene>
    <name evidence="2" type="ORF">S03H2_56210</name>
</gene>
<evidence type="ECO:0000256" key="1">
    <source>
        <dbReference type="SAM" id="Phobius"/>
    </source>
</evidence>
<feature type="transmembrane region" description="Helical" evidence="1">
    <location>
        <begin position="132"/>
        <end position="150"/>
    </location>
</feature>
<feature type="transmembrane region" description="Helical" evidence="1">
    <location>
        <begin position="75"/>
        <end position="93"/>
    </location>
</feature>
<sequence length="198" mass="21849">IDTAPQVVLLGQPEGQQVLSGAENADVWYKVLGWALPFTRIVAVVCGMLTVITMMFAALLSLISGQGGIKCFFNAFFWSLLLFVAVLPWQTIIKGSLVSGAMYNLGELIRWSKDSIEPWAPQGTSVWQQSPYYARFLAYPVLVLLIWIVVQVKFGRGFRIVASNVSRSGEIEGLDAIQPPLTTLPLESEMDFDKSSES</sequence>
<protein>
    <submittedName>
        <fullName evidence="2">Uncharacterized protein</fullName>
    </submittedName>
</protein>
<proteinExistence type="predicted"/>
<evidence type="ECO:0000313" key="2">
    <source>
        <dbReference type="EMBL" id="GAH86266.1"/>
    </source>
</evidence>
<dbReference type="AlphaFoldDB" id="X1IUZ9"/>
<feature type="transmembrane region" description="Helical" evidence="1">
    <location>
        <begin position="41"/>
        <end position="63"/>
    </location>
</feature>
<comment type="caution">
    <text evidence="2">The sequence shown here is derived from an EMBL/GenBank/DDBJ whole genome shotgun (WGS) entry which is preliminary data.</text>
</comment>
<keyword evidence="1" id="KW-1133">Transmembrane helix</keyword>
<dbReference type="EMBL" id="BARU01035948">
    <property type="protein sequence ID" value="GAH86266.1"/>
    <property type="molecule type" value="Genomic_DNA"/>
</dbReference>